<evidence type="ECO:0000256" key="2">
    <source>
        <dbReference type="ARBA" id="ARBA00021549"/>
    </source>
</evidence>
<dbReference type="EMBL" id="LT837803">
    <property type="protein sequence ID" value="SMB24118.1"/>
    <property type="molecule type" value="Genomic_DNA"/>
</dbReference>
<dbReference type="Pfam" id="PF12019">
    <property type="entry name" value="GspH"/>
    <property type="match status" value="1"/>
</dbReference>
<sequence length="158" mass="16710">MTRQRGFTMIELIVVLIVIGIVAVVAVVRFAMLDSFSEVAYSNEIKSVLSYARKVSVARRRHVCVTFDAQSAAQLRAEVSAPENHAGNCSGYPALSTPSGASGLVPPRDVTISSPALPFSVEFNSDGRPVAAQTIVLTNGNTAATATITLEQESGYAH</sequence>
<protein>
    <recommendedName>
        <fullName evidence="2">Type II secretion system protein H</fullName>
    </recommendedName>
    <alternativeName>
        <fullName evidence="10">General secretion pathway protein H</fullName>
    </alternativeName>
</protein>
<dbReference type="GO" id="GO:0015627">
    <property type="term" value="C:type II protein secretion system complex"/>
    <property type="evidence" value="ECO:0007669"/>
    <property type="project" value="InterPro"/>
</dbReference>
<dbReference type="GO" id="GO:0015628">
    <property type="term" value="P:protein secretion by the type II secretion system"/>
    <property type="evidence" value="ECO:0007669"/>
    <property type="project" value="InterPro"/>
</dbReference>
<gene>
    <name evidence="13" type="ORF">SDENCHOL_10992</name>
</gene>
<evidence type="ECO:0000256" key="10">
    <source>
        <dbReference type="ARBA" id="ARBA00030775"/>
    </source>
</evidence>
<dbReference type="SUPFAM" id="SSF54523">
    <property type="entry name" value="Pili subunits"/>
    <property type="match status" value="1"/>
</dbReference>
<feature type="transmembrane region" description="Helical" evidence="11">
    <location>
        <begin position="12"/>
        <end position="32"/>
    </location>
</feature>
<keyword evidence="14" id="KW-1185">Reference proteome</keyword>
<comment type="similarity">
    <text evidence="9">Belongs to the GSP H family.</text>
</comment>
<evidence type="ECO:0000256" key="3">
    <source>
        <dbReference type="ARBA" id="ARBA00022475"/>
    </source>
</evidence>
<keyword evidence="8 11" id="KW-0472">Membrane</keyword>
<feature type="domain" description="General secretion pathway GspH" evidence="12">
    <location>
        <begin position="43"/>
        <end position="150"/>
    </location>
</feature>
<evidence type="ECO:0000313" key="13">
    <source>
        <dbReference type="EMBL" id="SMB24118.1"/>
    </source>
</evidence>
<reference evidence="13" key="1">
    <citation type="submission" date="2017-03" db="EMBL/GenBank/DDBJ databases">
        <authorList>
            <consortium name="AG Boll"/>
        </authorList>
    </citation>
    <scope>NUCLEOTIDE SEQUENCE [LARGE SCALE GENOMIC DNA]</scope>
    <source>
        <strain evidence="13">Chol</strain>
    </source>
</reference>
<evidence type="ECO:0000313" key="14">
    <source>
        <dbReference type="Proteomes" id="UP000242886"/>
    </source>
</evidence>
<organism evidence="13 14">
    <name type="scientific">Sterolibacterium denitrificans</name>
    <dbReference type="NCBI Taxonomy" id="157592"/>
    <lineage>
        <taxon>Bacteria</taxon>
        <taxon>Pseudomonadati</taxon>
        <taxon>Pseudomonadota</taxon>
        <taxon>Betaproteobacteria</taxon>
        <taxon>Nitrosomonadales</taxon>
        <taxon>Sterolibacteriaceae</taxon>
        <taxon>Sterolibacterium</taxon>
    </lineage>
</organism>
<evidence type="ECO:0000256" key="6">
    <source>
        <dbReference type="ARBA" id="ARBA00022692"/>
    </source>
</evidence>
<dbReference type="AlphaFoldDB" id="A0A7Z7HQF7"/>
<keyword evidence="6 11" id="KW-0812">Transmembrane</keyword>
<dbReference type="Gene3D" id="3.30.700.10">
    <property type="entry name" value="Glycoprotein, Type 4 Pilin"/>
    <property type="match status" value="1"/>
</dbReference>
<dbReference type="InterPro" id="IPR012902">
    <property type="entry name" value="N_methyl_site"/>
</dbReference>
<evidence type="ECO:0000256" key="8">
    <source>
        <dbReference type="ARBA" id="ARBA00023136"/>
    </source>
</evidence>
<keyword evidence="3" id="KW-1003">Cell membrane</keyword>
<accession>A0A7Z7HQF7</accession>
<evidence type="ECO:0000256" key="7">
    <source>
        <dbReference type="ARBA" id="ARBA00022989"/>
    </source>
</evidence>
<dbReference type="GO" id="GO:0005886">
    <property type="term" value="C:plasma membrane"/>
    <property type="evidence" value="ECO:0007669"/>
    <property type="project" value="UniProtKB-SubCell"/>
</dbReference>
<dbReference type="RefSeq" id="WP_269458628.1">
    <property type="nucleotide sequence ID" value="NZ_LT837803.1"/>
</dbReference>
<dbReference type="InterPro" id="IPR002416">
    <property type="entry name" value="T2SS_protein-GspH"/>
</dbReference>
<evidence type="ECO:0000259" key="12">
    <source>
        <dbReference type="Pfam" id="PF12019"/>
    </source>
</evidence>
<dbReference type="NCBIfam" id="TIGR02532">
    <property type="entry name" value="IV_pilin_GFxxxE"/>
    <property type="match status" value="1"/>
</dbReference>
<keyword evidence="4" id="KW-0488">Methylation</keyword>
<dbReference type="InterPro" id="IPR045584">
    <property type="entry name" value="Pilin-like"/>
</dbReference>
<evidence type="ECO:0000256" key="4">
    <source>
        <dbReference type="ARBA" id="ARBA00022481"/>
    </source>
</evidence>
<name>A0A7Z7HQF7_9PROT</name>
<comment type="subcellular location">
    <subcellularLocation>
        <location evidence="1">Cell inner membrane</location>
        <topology evidence="1">Single-pass membrane protein</topology>
    </subcellularLocation>
</comment>
<evidence type="ECO:0000256" key="9">
    <source>
        <dbReference type="ARBA" id="ARBA00025772"/>
    </source>
</evidence>
<evidence type="ECO:0000256" key="1">
    <source>
        <dbReference type="ARBA" id="ARBA00004377"/>
    </source>
</evidence>
<dbReference type="Proteomes" id="UP000242886">
    <property type="component" value="Chromosome SDENCHOL"/>
</dbReference>
<evidence type="ECO:0000256" key="5">
    <source>
        <dbReference type="ARBA" id="ARBA00022519"/>
    </source>
</evidence>
<dbReference type="PRINTS" id="PR00885">
    <property type="entry name" value="BCTERIALGSPH"/>
</dbReference>
<evidence type="ECO:0000256" key="11">
    <source>
        <dbReference type="SAM" id="Phobius"/>
    </source>
</evidence>
<dbReference type="Pfam" id="PF07963">
    <property type="entry name" value="N_methyl"/>
    <property type="match status" value="1"/>
</dbReference>
<keyword evidence="7 11" id="KW-1133">Transmembrane helix</keyword>
<dbReference type="InterPro" id="IPR022346">
    <property type="entry name" value="T2SS_GspH"/>
</dbReference>
<proteinExistence type="inferred from homology"/>
<keyword evidence="5" id="KW-0997">Cell inner membrane</keyword>